<keyword evidence="3" id="KW-1185">Reference proteome</keyword>
<feature type="compositionally biased region" description="Basic and acidic residues" evidence="1">
    <location>
        <begin position="1"/>
        <end position="11"/>
    </location>
</feature>
<reference evidence="2 3" key="1">
    <citation type="submission" date="2016-08" db="EMBL/GenBank/DDBJ databases">
        <title>Genomes of anaerobic fungi encode conserved fungal cellulosomes for biomass hydrolysis.</title>
        <authorList>
            <consortium name="DOE Joint Genome Institute"/>
            <person name="Haitjema C.H."/>
            <person name="Gilmore S.P."/>
            <person name="Henske J.K."/>
            <person name="Solomon K.V."/>
            <person name="De Groot R."/>
            <person name="Kuo A."/>
            <person name="Mondo S.J."/>
            <person name="Salamov A.A."/>
            <person name="Labutti K."/>
            <person name="Zhao Z."/>
            <person name="Chiniquy J."/>
            <person name="Barry K."/>
            <person name="Brewer H.M."/>
            <person name="Purvine S.O."/>
            <person name="Wright A.T."/>
            <person name="Boxma B."/>
            <person name="Van Alen T."/>
            <person name="Hackstein J.H."/>
            <person name="Baker S.E."/>
            <person name="Grigoriev I.V."/>
            <person name="O'Malley M.A."/>
        </authorList>
    </citation>
    <scope>NUCLEOTIDE SEQUENCE [LARGE SCALE GENOMIC DNA]</scope>
    <source>
        <strain evidence="3">finn</strain>
    </source>
</reference>
<protein>
    <submittedName>
        <fullName evidence="2">Uncharacterized protein</fullName>
    </submittedName>
</protein>
<name>A0A1Y1VFF5_9FUNG</name>
<comment type="caution">
    <text evidence="2">The sequence shown here is derived from an EMBL/GenBank/DDBJ whole genome shotgun (WGS) entry which is preliminary data.</text>
</comment>
<organism evidence="2 3">
    <name type="scientific">Piromyces finnis</name>
    <dbReference type="NCBI Taxonomy" id="1754191"/>
    <lineage>
        <taxon>Eukaryota</taxon>
        <taxon>Fungi</taxon>
        <taxon>Fungi incertae sedis</taxon>
        <taxon>Chytridiomycota</taxon>
        <taxon>Chytridiomycota incertae sedis</taxon>
        <taxon>Neocallimastigomycetes</taxon>
        <taxon>Neocallimastigales</taxon>
        <taxon>Neocallimastigaceae</taxon>
        <taxon>Piromyces</taxon>
    </lineage>
</organism>
<evidence type="ECO:0000313" key="3">
    <source>
        <dbReference type="Proteomes" id="UP000193719"/>
    </source>
</evidence>
<dbReference type="Proteomes" id="UP000193719">
    <property type="component" value="Unassembled WGS sequence"/>
</dbReference>
<reference evidence="2 3" key="2">
    <citation type="submission" date="2016-08" db="EMBL/GenBank/DDBJ databases">
        <title>Pervasive Adenine N6-methylation of Active Genes in Fungi.</title>
        <authorList>
            <consortium name="DOE Joint Genome Institute"/>
            <person name="Mondo S.J."/>
            <person name="Dannebaum R.O."/>
            <person name="Kuo R.C."/>
            <person name="Labutti K."/>
            <person name="Haridas S."/>
            <person name="Kuo A."/>
            <person name="Salamov A."/>
            <person name="Ahrendt S.R."/>
            <person name="Lipzen A."/>
            <person name="Sullivan W."/>
            <person name="Andreopoulos W.B."/>
            <person name="Clum A."/>
            <person name="Lindquist E."/>
            <person name="Daum C."/>
            <person name="Ramamoorthy G.K."/>
            <person name="Gryganskyi A."/>
            <person name="Culley D."/>
            <person name="Magnuson J.K."/>
            <person name="James T.Y."/>
            <person name="O'Malley M.A."/>
            <person name="Stajich J.E."/>
            <person name="Spatafora J.W."/>
            <person name="Visel A."/>
            <person name="Grigoriev I.V."/>
        </authorList>
    </citation>
    <scope>NUCLEOTIDE SEQUENCE [LARGE SCALE GENOMIC DNA]</scope>
    <source>
        <strain evidence="3">finn</strain>
    </source>
</reference>
<dbReference type="EMBL" id="MCFH01000011">
    <property type="protein sequence ID" value="ORX54300.1"/>
    <property type="molecule type" value="Genomic_DNA"/>
</dbReference>
<sequence>TISQDSKDFRQKQKPLKTNNENMRNLININGRNLSDNYSSSIQQSSKFNKKNSLNDIREPNNYHLKTKNENQAFQKFYNSNSSTKNILNSSSTTSKVKKTLISPHNYSTPILPQTRPYNTSNCSGNKSYSSFSRQNSDFSNSMNGISNITSTPNFLKKSNSISSGNGFHHINHNNSYLSAEPTRANYYSTNDIDIDVNYQDNKRKQNYNGKTFHENVYSNITRKKDNSYMKTRYSKYIKAINIITNVLN</sequence>
<accession>A0A1Y1VFF5</accession>
<evidence type="ECO:0000313" key="2">
    <source>
        <dbReference type="EMBL" id="ORX54300.1"/>
    </source>
</evidence>
<dbReference type="OrthoDB" id="10555597at2759"/>
<proteinExistence type="predicted"/>
<gene>
    <name evidence="2" type="ORF">BCR36DRAFT_283214</name>
</gene>
<dbReference type="AlphaFoldDB" id="A0A1Y1VFF5"/>
<evidence type="ECO:0000256" key="1">
    <source>
        <dbReference type="SAM" id="MobiDB-lite"/>
    </source>
</evidence>
<feature type="region of interest" description="Disordered" evidence="1">
    <location>
        <begin position="1"/>
        <end position="20"/>
    </location>
</feature>
<feature type="non-terminal residue" evidence="2">
    <location>
        <position position="1"/>
    </location>
</feature>